<sequence>MRAEMYTMEISTCRVVGIDLGWRHLVRLAKPPCAVTLSRGITNICPFNLKCGEPKLQALWSTRVLRSSRRPSSLSVASIEVEPTINELRMSPSAQGCVLSAIADILEWDLEGWKVVLEETGEVVGRVEEVLNLCSFWDPSVVEYCMLKVFDSNSPGIEYLIPWVEDIVKEVDCNAERIFIKPPEGLLELAKRPELLRKIRTALEEFGLHTEGQKEPHMPTRRQLQAAGEYELVEMIMDAGGFSSVAQDLRLRTKRRPVGYWEDLQNLDSEIEAFLAESWREEQNPETAGKTYYVNLVTREQLAEKPASPSIMDPTPVSMDWSDTGTAVMPRAHILRKLGRFDLHNAITMHGGYKEVAQQLGRMHLGRREVTDLESEIRNFMREHNLSLFPKPSQLIAEKQEDLLAAVREHGGVVAVAKKMGLRAQRNGKGRWKNVEEAAQAMKEYMLENMLDSYPEIDRSDAEHRRERIWAQAVKEGSLRLPKQADILEDGRRDLRYALQKFGQESIAERLGIKVLTMRRPRIRRA</sequence>
<proteinExistence type="predicted"/>
<dbReference type="GO" id="GO:0043022">
    <property type="term" value="F:ribosome binding"/>
    <property type="evidence" value="ECO:0007669"/>
    <property type="project" value="InterPro"/>
</dbReference>
<evidence type="ECO:0000259" key="1">
    <source>
        <dbReference type="PROSITE" id="PS50020"/>
    </source>
</evidence>
<dbReference type="InterPro" id="IPR011961">
    <property type="entry name" value="RimM"/>
</dbReference>
<gene>
    <name evidence="2" type="primary">LOC112281932</name>
</gene>
<organism evidence="2 3">
    <name type="scientific">Physcomitrium patens</name>
    <name type="common">Spreading-leaved earth moss</name>
    <name type="synonym">Physcomitrella patens</name>
    <dbReference type="NCBI Taxonomy" id="3218"/>
    <lineage>
        <taxon>Eukaryota</taxon>
        <taxon>Viridiplantae</taxon>
        <taxon>Streptophyta</taxon>
        <taxon>Embryophyta</taxon>
        <taxon>Bryophyta</taxon>
        <taxon>Bryophytina</taxon>
        <taxon>Bryopsida</taxon>
        <taxon>Funariidae</taxon>
        <taxon>Funariales</taxon>
        <taxon>Funariaceae</taxon>
        <taxon>Physcomitrium</taxon>
    </lineage>
</organism>
<dbReference type="PANTHER" id="PTHR33692">
    <property type="entry name" value="RIBOSOME MATURATION FACTOR RIMM"/>
    <property type="match status" value="1"/>
</dbReference>
<keyword evidence="3" id="KW-1185">Reference proteome</keyword>
<dbReference type="SUPFAM" id="SSF50346">
    <property type="entry name" value="PRC-barrel domain"/>
    <property type="match status" value="1"/>
</dbReference>
<evidence type="ECO:0000313" key="3">
    <source>
        <dbReference type="Proteomes" id="UP000006727"/>
    </source>
</evidence>
<dbReference type="PROSITE" id="PS50020">
    <property type="entry name" value="WW_DOMAIN_2"/>
    <property type="match status" value="1"/>
</dbReference>
<evidence type="ECO:0000313" key="2">
    <source>
        <dbReference type="EnsemblPlants" id="Pp3c4_900V3.15"/>
    </source>
</evidence>
<dbReference type="Gramene" id="Pp3c4_900V3.15">
    <property type="protein sequence ID" value="Pp3c4_900V3.15"/>
    <property type="gene ID" value="Pp3c4_900"/>
</dbReference>
<dbReference type="PANTHER" id="PTHR33692:SF1">
    <property type="entry name" value="RIBOSOME MATURATION FACTOR RIMM"/>
    <property type="match status" value="1"/>
</dbReference>
<dbReference type="Proteomes" id="UP000006727">
    <property type="component" value="Chromosome 4"/>
</dbReference>
<reference evidence="2 3" key="1">
    <citation type="journal article" date="2008" name="Science">
        <title>The Physcomitrella genome reveals evolutionary insights into the conquest of land by plants.</title>
        <authorList>
            <person name="Rensing S."/>
            <person name="Lang D."/>
            <person name="Zimmer A."/>
            <person name="Terry A."/>
            <person name="Salamov A."/>
            <person name="Shapiro H."/>
            <person name="Nishiyama T."/>
            <person name="Perroud P.-F."/>
            <person name="Lindquist E."/>
            <person name="Kamisugi Y."/>
            <person name="Tanahashi T."/>
            <person name="Sakakibara K."/>
            <person name="Fujita T."/>
            <person name="Oishi K."/>
            <person name="Shin-I T."/>
            <person name="Kuroki Y."/>
            <person name="Toyoda A."/>
            <person name="Suzuki Y."/>
            <person name="Hashimoto A."/>
            <person name="Yamaguchi K."/>
            <person name="Sugano A."/>
            <person name="Kohara Y."/>
            <person name="Fujiyama A."/>
            <person name="Anterola A."/>
            <person name="Aoki S."/>
            <person name="Ashton N."/>
            <person name="Barbazuk W.B."/>
            <person name="Barker E."/>
            <person name="Bennetzen J."/>
            <person name="Bezanilla M."/>
            <person name="Blankenship R."/>
            <person name="Cho S.H."/>
            <person name="Dutcher S."/>
            <person name="Estelle M."/>
            <person name="Fawcett J.A."/>
            <person name="Gundlach H."/>
            <person name="Hanada K."/>
            <person name="Heyl A."/>
            <person name="Hicks K.A."/>
            <person name="Hugh J."/>
            <person name="Lohr M."/>
            <person name="Mayer K."/>
            <person name="Melkozernov A."/>
            <person name="Murata T."/>
            <person name="Nelson D."/>
            <person name="Pils B."/>
            <person name="Prigge M."/>
            <person name="Reiss B."/>
            <person name="Renner T."/>
            <person name="Rombauts S."/>
            <person name="Rushton P."/>
            <person name="Sanderfoot A."/>
            <person name="Schween G."/>
            <person name="Shiu S.-H."/>
            <person name="Stueber K."/>
            <person name="Theodoulou F.L."/>
            <person name="Tu H."/>
            <person name="Van de Peer Y."/>
            <person name="Verrier P.J."/>
            <person name="Waters E."/>
            <person name="Wood A."/>
            <person name="Yang L."/>
            <person name="Cove D."/>
            <person name="Cuming A."/>
            <person name="Hasebe M."/>
            <person name="Lucas S."/>
            <person name="Mishler D.B."/>
            <person name="Reski R."/>
            <person name="Grigoriev I."/>
            <person name="Quatrano R.S."/>
            <person name="Boore J.L."/>
        </authorList>
    </citation>
    <scope>NUCLEOTIDE SEQUENCE [LARGE SCALE GENOMIC DNA]</scope>
    <source>
        <strain evidence="2 3">cv. Gransden 2004</strain>
    </source>
</reference>
<feature type="domain" description="WW" evidence="1">
    <location>
        <begin position="273"/>
        <end position="308"/>
    </location>
</feature>
<dbReference type="InterPro" id="IPR011033">
    <property type="entry name" value="PRC_barrel-like_sf"/>
</dbReference>
<dbReference type="EnsemblPlants" id="Pp3c4_900V3.15">
    <property type="protein sequence ID" value="Pp3c4_900V3.15"/>
    <property type="gene ID" value="Pp3c4_900"/>
</dbReference>
<dbReference type="EMBL" id="ABEU02000004">
    <property type="status" value="NOT_ANNOTATED_CDS"/>
    <property type="molecule type" value="Genomic_DNA"/>
</dbReference>
<protein>
    <recommendedName>
        <fullName evidence="1">WW domain-containing protein</fullName>
    </recommendedName>
</protein>
<dbReference type="GO" id="GO:0005840">
    <property type="term" value="C:ribosome"/>
    <property type="evidence" value="ECO:0007669"/>
    <property type="project" value="InterPro"/>
</dbReference>
<name>A0A7I4FPX4_PHYPA</name>
<dbReference type="GeneID" id="112281932"/>
<dbReference type="Pfam" id="PF24986">
    <property type="entry name" value="PRC_RimM"/>
    <property type="match status" value="1"/>
</dbReference>
<dbReference type="AlphaFoldDB" id="A0A7I4FPX4"/>
<dbReference type="InterPro" id="IPR001202">
    <property type="entry name" value="WW_dom"/>
</dbReference>
<dbReference type="GO" id="GO:0030490">
    <property type="term" value="P:maturation of SSU-rRNA"/>
    <property type="evidence" value="ECO:0000318"/>
    <property type="project" value="GO_Central"/>
</dbReference>
<reference evidence="2 3" key="2">
    <citation type="journal article" date="2018" name="Plant J.">
        <title>The Physcomitrella patens chromosome-scale assembly reveals moss genome structure and evolution.</title>
        <authorList>
            <person name="Lang D."/>
            <person name="Ullrich K.K."/>
            <person name="Murat F."/>
            <person name="Fuchs J."/>
            <person name="Jenkins J."/>
            <person name="Haas F.B."/>
            <person name="Piednoel M."/>
            <person name="Gundlach H."/>
            <person name="Van Bel M."/>
            <person name="Meyberg R."/>
            <person name="Vives C."/>
            <person name="Morata J."/>
            <person name="Symeonidi A."/>
            <person name="Hiss M."/>
            <person name="Muchero W."/>
            <person name="Kamisugi Y."/>
            <person name="Saleh O."/>
            <person name="Blanc G."/>
            <person name="Decker E.L."/>
            <person name="van Gessel N."/>
            <person name="Grimwood J."/>
            <person name="Hayes R.D."/>
            <person name="Graham S.W."/>
            <person name="Gunter L.E."/>
            <person name="McDaniel S.F."/>
            <person name="Hoernstein S.N.W."/>
            <person name="Larsson A."/>
            <person name="Li F.W."/>
            <person name="Perroud P.F."/>
            <person name="Phillips J."/>
            <person name="Ranjan P."/>
            <person name="Rokshar D.S."/>
            <person name="Rothfels C.J."/>
            <person name="Schneider L."/>
            <person name="Shu S."/>
            <person name="Stevenson D.W."/>
            <person name="Thummler F."/>
            <person name="Tillich M."/>
            <person name="Villarreal Aguilar J.C."/>
            <person name="Widiez T."/>
            <person name="Wong G.K."/>
            <person name="Wymore A."/>
            <person name="Zhang Y."/>
            <person name="Zimmer A.D."/>
            <person name="Quatrano R.S."/>
            <person name="Mayer K.F.X."/>
            <person name="Goodstein D."/>
            <person name="Casacuberta J.M."/>
            <person name="Vandepoele K."/>
            <person name="Reski R."/>
            <person name="Cuming A.C."/>
            <person name="Tuskan G.A."/>
            <person name="Maumus F."/>
            <person name="Salse J."/>
            <person name="Schmutz J."/>
            <person name="Rensing S.A."/>
        </authorList>
    </citation>
    <scope>NUCLEOTIDE SEQUENCE [LARGE SCALE GENOMIC DNA]</scope>
    <source>
        <strain evidence="2 3">cv. Gransden 2004</strain>
    </source>
</reference>
<reference evidence="2" key="3">
    <citation type="submission" date="2020-12" db="UniProtKB">
        <authorList>
            <consortium name="EnsemblPlants"/>
        </authorList>
    </citation>
    <scope>IDENTIFICATION</scope>
</reference>
<dbReference type="RefSeq" id="XP_024374745.1">
    <property type="nucleotide sequence ID" value="XM_024518977.2"/>
</dbReference>
<dbReference type="InParanoid" id="A0A7I4FPX4"/>
<dbReference type="Gene3D" id="2.30.30.240">
    <property type="entry name" value="PRC-barrel domain"/>
    <property type="match status" value="1"/>
</dbReference>
<accession>A0A7I4FPX4</accession>
<dbReference type="InterPro" id="IPR056792">
    <property type="entry name" value="PRC_RimM"/>
</dbReference>